<keyword evidence="5" id="KW-0949">S-adenosyl-L-methionine</keyword>
<dbReference type="Gene3D" id="3.30.950.10">
    <property type="entry name" value="Methyltransferase, Cobalt-precorrin-4 Transmethylase, Domain 2"/>
    <property type="match status" value="1"/>
</dbReference>
<dbReference type="UniPathway" id="UPA00148"/>
<dbReference type="InterPro" id="IPR006363">
    <property type="entry name" value="Cbl_synth_CobJ/CibH_dom"/>
</dbReference>
<proteinExistence type="predicted"/>
<comment type="caution">
    <text evidence="7">The sequence shown here is derived from an EMBL/GenBank/DDBJ whole genome shotgun (WGS) entry which is preliminary data.</text>
</comment>
<name>A0A1E5G4R1_9FIRM</name>
<feature type="domain" description="Tetrapyrrole methylase" evidence="6">
    <location>
        <begin position="2"/>
        <end position="208"/>
    </location>
</feature>
<keyword evidence="8" id="KW-1185">Reference proteome</keyword>
<protein>
    <submittedName>
        <fullName evidence="7">Precorrin-3B C(17)-methyltransferase</fullName>
    </submittedName>
</protein>
<dbReference type="OrthoDB" id="9772960at2"/>
<dbReference type="EMBL" id="MIJE01000002">
    <property type="protein sequence ID" value="OEF98024.1"/>
    <property type="molecule type" value="Genomic_DNA"/>
</dbReference>
<dbReference type="STRING" id="766136.BHF68_13080"/>
<dbReference type="Gene3D" id="3.40.1010.10">
    <property type="entry name" value="Cobalt-precorrin-4 Transmethylase, Domain 1"/>
    <property type="match status" value="1"/>
</dbReference>
<keyword evidence="3 7" id="KW-0489">Methyltransferase</keyword>
<dbReference type="CDD" id="cd11646">
    <property type="entry name" value="Precorrin_3B_C17_MT"/>
    <property type="match status" value="1"/>
</dbReference>
<evidence type="ECO:0000313" key="7">
    <source>
        <dbReference type="EMBL" id="OEF98024.1"/>
    </source>
</evidence>
<keyword evidence="2" id="KW-0169">Cobalamin biosynthesis</keyword>
<dbReference type="NCBIfam" id="TIGR01466">
    <property type="entry name" value="cobJ_cbiH"/>
    <property type="match status" value="1"/>
</dbReference>
<accession>A0A1E5G4R1</accession>
<dbReference type="Proteomes" id="UP000094296">
    <property type="component" value="Unassembled WGS sequence"/>
</dbReference>
<dbReference type="PANTHER" id="PTHR47036">
    <property type="entry name" value="COBALT-FACTOR III C(17)-METHYLTRANSFERASE-RELATED"/>
    <property type="match status" value="1"/>
</dbReference>
<evidence type="ECO:0000256" key="3">
    <source>
        <dbReference type="ARBA" id="ARBA00022603"/>
    </source>
</evidence>
<keyword evidence="4 7" id="KW-0808">Transferase</keyword>
<reference evidence="7 8" key="1">
    <citation type="submission" date="2016-09" db="EMBL/GenBank/DDBJ databases">
        <title>Draft genome sequence for the type strain of Desulfuribacillus alkaliarsenatis AHT28, an obligately anaerobic, sulfidogenic bacterium isolated from Russian soda lake sediments.</title>
        <authorList>
            <person name="Abin C.A."/>
            <person name="Hollibaugh J.T."/>
        </authorList>
    </citation>
    <scope>NUCLEOTIDE SEQUENCE [LARGE SCALE GENOMIC DNA]</scope>
    <source>
        <strain evidence="7 8">AHT28</strain>
    </source>
</reference>
<evidence type="ECO:0000313" key="8">
    <source>
        <dbReference type="Proteomes" id="UP000094296"/>
    </source>
</evidence>
<dbReference type="AlphaFoldDB" id="A0A1E5G4R1"/>
<evidence type="ECO:0000256" key="2">
    <source>
        <dbReference type="ARBA" id="ARBA00022573"/>
    </source>
</evidence>
<dbReference type="PANTHER" id="PTHR47036:SF1">
    <property type="entry name" value="COBALT-FACTOR III C(17)-METHYLTRANSFERASE-RELATED"/>
    <property type="match status" value="1"/>
</dbReference>
<evidence type="ECO:0000256" key="1">
    <source>
        <dbReference type="ARBA" id="ARBA00004953"/>
    </source>
</evidence>
<organism evidence="7 8">
    <name type="scientific">Desulfuribacillus alkaliarsenatis</name>
    <dbReference type="NCBI Taxonomy" id="766136"/>
    <lineage>
        <taxon>Bacteria</taxon>
        <taxon>Bacillati</taxon>
        <taxon>Bacillota</taxon>
        <taxon>Desulfuribacillia</taxon>
        <taxon>Desulfuribacillales</taxon>
        <taxon>Desulfuribacillaceae</taxon>
        <taxon>Desulfuribacillus</taxon>
    </lineage>
</organism>
<dbReference type="InterPro" id="IPR014777">
    <property type="entry name" value="4pyrrole_Mease_sub1"/>
</dbReference>
<dbReference type="RefSeq" id="WP_069642420.1">
    <property type="nucleotide sequence ID" value="NZ_MIJE01000002.1"/>
</dbReference>
<dbReference type="SUPFAM" id="SSF53790">
    <property type="entry name" value="Tetrapyrrole methylase"/>
    <property type="match status" value="1"/>
</dbReference>
<sequence>MVVGLGPGDRSYSAPAAITAIETADVIVGYKTYLNLIEDLLVNKEVISSGMRKEIDRAKAAADLASEGKCVAVVSSGDPGVYGMAGIVLELVEEQYNDKNIEVEVIPGITAATAAAAALGAPLMHDFAVISLSDLLTPWTKIMTRIEAAGLGDFIVVLYNPKSHGRPNHINTAREIFLWHKDPMTPVGIVRNAKRGEEEVIITNLKEMLNHPIDMLTTVVIGNSQTKIINGKMVTPRGYQL</sequence>
<dbReference type="GO" id="GO:0009236">
    <property type="term" value="P:cobalamin biosynthetic process"/>
    <property type="evidence" value="ECO:0007669"/>
    <property type="project" value="UniProtKB-UniPathway"/>
</dbReference>
<dbReference type="InterPro" id="IPR051810">
    <property type="entry name" value="Precorrin_MeTrfase"/>
</dbReference>
<dbReference type="InterPro" id="IPR000878">
    <property type="entry name" value="4pyrrol_Mease"/>
</dbReference>
<evidence type="ECO:0000259" key="6">
    <source>
        <dbReference type="Pfam" id="PF00590"/>
    </source>
</evidence>
<gene>
    <name evidence="7" type="ORF">BHF68_13080</name>
</gene>
<comment type="pathway">
    <text evidence="1">Cofactor biosynthesis; adenosylcobalamin biosynthesis.</text>
</comment>
<dbReference type="InterPro" id="IPR035996">
    <property type="entry name" value="4pyrrol_Methylase_sf"/>
</dbReference>
<dbReference type="GO" id="GO:0008168">
    <property type="term" value="F:methyltransferase activity"/>
    <property type="evidence" value="ECO:0007669"/>
    <property type="project" value="UniProtKB-KW"/>
</dbReference>
<dbReference type="GO" id="GO:0032259">
    <property type="term" value="P:methylation"/>
    <property type="evidence" value="ECO:0007669"/>
    <property type="project" value="UniProtKB-KW"/>
</dbReference>
<evidence type="ECO:0000256" key="5">
    <source>
        <dbReference type="ARBA" id="ARBA00022691"/>
    </source>
</evidence>
<dbReference type="InterPro" id="IPR014776">
    <property type="entry name" value="4pyrrole_Mease_sub2"/>
</dbReference>
<evidence type="ECO:0000256" key="4">
    <source>
        <dbReference type="ARBA" id="ARBA00022679"/>
    </source>
</evidence>
<dbReference type="Pfam" id="PF00590">
    <property type="entry name" value="TP_methylase"/>
    <property type="match status" value="1"/>
</dbReference>